<dbReference type="AlphaFoldDB" id="A0A7X5AMA2"/>
<evidence type="ECO:0000313" key="2">
    <source>
        <dbReference type="Proteomes" id="UP000448235"/>
    </source>
</evidence>
<evidence type="ECO:0000313" key="1">
    <source>
        <dbReference type="EMBL" id="NAW13591.1"/>
    </source>
</evidence>
<accession>A0A7X5AMA2</accession>
<comment type="caution">
    <text evidence="1">The sequence shown here is derived from an EMBL/GenBank/DDBJ whole genome shotgun (WGS) entry which is preliminary data.</text>
</comment>
<gene>
    <name evidence="1" type="ORF">GRB80_12105</name>
</gene>
<dbReference type="EMBL" id="WUTS01000001">
    <property type="protein sequence ID" value="NAW13591.1"/>
    <property type="molecule type" value="Genomic_DNA"/>
</dbReference>
<keyword evidence="2" id="KW-1185">Reference proteome</keyword>
<protein>
    <submittedName>
        <fullName evidence="1">Uncharacterized protein</fullName>
    </submittedName>
</protein>
<dbReference type="Proteomes" id="UP000448235">
    <property type="component" value="Unassembled WGS sequence"/>
</dbReference>
<reference evidence="1 2" key="1">
    <citation type="submission" date="2019-12" db="EMBL/GenBank/DDBJ databases">
        <title>Draft genome sequencing of Halomonas icarensis D1-1.</title>
        <authorList>
            <person name="Pandiyan K."/>
            <person name="Kushwaha P."/>
            <person name="Gowdham M."/>
            <person name="Chakdar H."/>
            <person name="Singh A."/>
            <person name="Kumar M."/>
            <person name="Saxena A.K."/>
        </authorList>
    </citation>
    <scope>NUCLEOTIDE SEQUENCE [LARGE SCALE GENOMIC DNA]</scope>
    <source>
        <strain evidence="1 2">D1-1</strain>
    </source>
</reference>
<proteinExistence type="predicted"/>
<organism evidence="1 2">
    <name type="scientific">Halomonas icarae</name>
    <dbReference type="NCBI Taxonomy" id="2691040"/>
    <lineage>
        <taxon>Bacteria</taxon>
        <taxon>Pseudomonadati</taxon>
        <taxon>Pseudomonadota</taxon>
        <taxon>Gammaproteobacteria</taxon>
        <taxon>Oceanospirillales</taxon>
        <taxon>Halomonadaceae</taxon>
        <taxon>Halomonas</taxon>
    </lineage>
</organism>
<sequence length="101" mass="11541">MIWGDKACGGDLWQHFRQSKRRSKHLAQAKSAVFRKILNRVGIENRTAELDDRLFISQWKGDTVTLRHKQSGPVRLEERRSGYLLAARLPNSAELTQAAVV</sequence>
<dbReference type="RefSeq" id="WP_309663451.1">
    <property type="nucleotide sequence ID" value="NZ_JARWMY010000001.1"/>
</dbReference>
<name>A0A7X5AMA2_9GAMM</name>